<dbReference type="PATRIC" id="fig|1641875.4.peg.711"/>
<dbReference type="GO" id="GO:0008897">
    <property type="term" value="F:holo-[acyl-carrier-protein] synthase activity"/>
    <property type="evidence" value="ECO:0007669"/>
    <property type="project" value="InterPro"/>
</dbReference>
<dbReference type="GO" id="GO:0009239">
    <property type="term" value="P:enterobactin biosynthetic process"/>
    <property type="evidence" value="ECO:0007669"/>
    <property type="project" value="UniProtKB-UniPathway"/>
</dbReference>
<evidence type="ECO:0000256" key="5">
    <source>
        <dbReference type="ARBA" id="ARBA00019087"/>
    </source>
</evidence>
<accession>A0A0T5NTH5</accession>
<dbReference type="InterPro" id="IPR008278">
    <property type="entry name" value="4-PPantetheinyl_Trfase_dom"/>
</dbReference>
<comment type="caution">
    <text evidence="16">The sequence shown here is derived from an EMBL/GenBank/DDBJ whole genome shotgun (WGS) entry which is preliminary data.</text>
</comment>
<evidence type="ECO:0000256" key="1">
    <source>
        <dbReference type="ARBA" id="ARBA00003937"/>
    </source>
</evidence>
<comment type="cofactor">
    <cofactor evidence="13">
        <name>Mg(2+)</name>
        <dbReference type="ChEBI" id="CHEBI:18420"/>
    </cofactor>
</comment>
<keyword evidence="7" id="KW-0259">Enterobactin biosynthesis</keyword>
<dbReference type="InterPro" id="IPR041354">
    <property type="entry name" value="4PPT_N"/>
</dbReference>
<evidence type="ECO:0000256" key="3">
    <source>
        <dbReference type="ARBA" id="ARBA00008342"/>
    </source>
</evidence>
<feature type="binding site" evidence="12">
    <location>
        <position position="42"/>
    </location>
    <ligand>
        <name>CoA</name>
        <dbReference type="ChEBI" id="CHEBI:57287"/>
    </ligand>
</feature>
<dbReference type="GO" id="GO:0005886">
    <property type="term" value="C:plasma membrane"/>
    <property type="evidence" value="ECO:0007669"/>
    <property type="project" value="TreeGrafter"/>
</dbReference>
<feature type="binding site" evidence="12">
    <location>
        <begin position="86"/>
        <end position="87"/>
    </location>
    <ligand>
        <name>CoA</name>
        <dbReference type="ChEBI" id="CHEBI:57287"/>
    </ligand>
</feature>
<comment type="pathway">
    <text evidence="2">Siderophore biosynthesis; enterobactin biosynthesis.</text>
</comment>
<evidence type="ECO:0000313" key="16">
    <source>
        <dbReference type="EMBL" id="KRS11935.1"/>
    </source>
</evidence>
<keyword evidence="6" id="KW-0808">Transferase</keyword>
<dbReference type="InterPro" id="IPR037143">
    <property type="entry name" value="4-PPantetheinyl_Trfase_dom_sf"/>
</dbReference>
<dbReference type="AlphaFoldDB" id="A0A0T5NTH5"/>
<feature type="binding site" evidence="12">
    <location>
        <position position="50"/>
    </location>
    <ligand>
        <name>CoA</name>
        <dbReference type="ChEBI" id="CHEBI:57287"/>
    </ligand>
</feature>
<evidence type="ECO:0000256" key="13">
    <source>
        <dbReference type="PIRSR" id="PIRSR603542-2"/>
    </source>
</evidence>
<reference evidence="16 17" key="1">
    <citation type="submission" date="2015-04" db="EMBL/GenBank/DDBJ databases">
        <title>The draft genome sequence of Roseovarius sp.R12b.</title>
        <authorList>
            <person name="Li G."/>
            <person name="Lai Q."/>
            <person name="Shao Z."/>
            <person name="Yan P."/>
        </authorList>
    </citation>
    <scope>NUCLEOTIDE SEQUENCE [LARGE SCALE GENOMIC DNA]</scope>
    <source>
        <strain evidence="16 17">R12B</strain>
    </source>
</reference>
<evidence type="ECO:0000256" key="11">
    <source>
        <dbReference type="ARBA" id="ARBA00049191"/>
    </source>
</evidence>
<evidence type="ECO:0000259" key="15">
    <source>
        <dbReference type="Pfam" id="PF17837"/>
    </source>
</evidence>
<dbReference type="Pfam" id="PF17837">
    <property type="entry name" value="4PPT_N"/>
    <property type="match status" value="1"/>
</dbReference>
<dbReference type="GO" id="GO:0000287">
    <property type="term" value="F:magnesium ion binding"/>
    <property type="evidence" value="ECO:0007669"/>
    <property type="project" value="InterPro"/>
</dbReference>
<evidence type="ECO:0000313" key="17">
    <source>
        <dbReference type="Proteomes" id="UP000051295"/>
    </source>
</evidence>
<dbReference type="EMBL" id="LAXJ01000016">
    <property type="protein sequence ID" value="KRS11935.1"/>
    <property type="molecule type" value="Genomic_DNA"/>
</dbReference>
<proteinExistence type="inferred from homology"/>
<evidence type="ECO:0000259" key="14">
    <source>
        <dbReference type="Pfam" id="PF01648"/>
    </source>
</evidence>
<keyword evidence="17" id="KW-1185">Reference proteome</keyword>
<protein>
    <recommendedName>
        <fullName evidence="5">Enterobactin synthase component D</fullName>
    </recommendedName>
    <alternativeName>
        <fullName evidence="8">4'-phosphopantetheinyl transferase EntD</fullName>
    </alternativeName>
    <alternativeName>
        <fullName evidence="9">Enterochelin synthase D</fullName>
    </alternativeName>
</protein>
<gene>
    <name evidence="16" type="ORF">XM53_14540</name>
</gene>
<feature type="binding site" evidence="12">
    <location>
        <position position="150"/>
    </location>
    <ligand>
        <name>CoA</name>
        <dbReference type="ChEBI" id="CHEBI:57287"/>
    </ligand>
</feature>
<name>A0A0T5NTH5_9RHOB</name>
<dbReference type="PANTHER" id="PTHR38096">
    <property type="entry name" value="ENTEROBACTIN SYNTHASE COMPONENT D"/>
    <property type="match status" value="1"/>
</dbReference>
<evidence type="ECO:0000256" key="10">
    <source>
        <dbReference type="ARBA" id="ARBA00049176"/>
    </source>
</evidence>
<evidence type="ECO:0000256" key="7">
    <source>
        <dbReference type="ARBA" id="ARBA00023191"/>
    </source>
</evidence>
<feature type="binding site" evidence="12">
    <location>
        <position position="160"/>
    </location>
    <ligand>
        <name>CoA</name>
        <dbReference type="ChEBI" id="CHEBI:57287"/>
    </ligand>
</feature>
<evidence type="ECO:0000256" key="2">
    <source>
        <dbReference type="ARBA" id="ARBA00004993"/>
    </source>
</evidence>
<dbReference type="SUPFAM" id="SSF56214">
    <property type="entry name" value="4'-phosphopantetheinyl transferase"/>
    <property type="match status" value="1"/>
</dbReference>
<dbReference type="PANTHER" id="PTHR38096:SF1">
    <property type="entry name" value="ENTEROBACTIN SYNTHASE COMPONENT D"/>
    <property type="match status" value="1"/>
</dbReference>
<dbReference type="InterPro" id="IPR003542">
    <property type="entry name" value="Enbac_synth_compD-like"/>
</dbReference>
<keyword evidence="13" id="KW-0479">Metal-binding</keyword>
<dbReference type="GO" id="GO:0009366">
    <property type="term" value="C:enterobactin synthetase complex"/>
    <property type="evidence" value="ECO:0007669"/>
    <property type="project" value="InterPro"/>
</dbReference>
<evidence type="ECO:0000256" key="6">
    <source>
        <dbReference type="ARBA" id="ARBA00022679"/>
    </source>
</evidence>
<comment type="catalytic activity">
    <reaction evidence="11">
        <text>apo-[peptidyl-carrier protein] + CoA = holo-[peptidyl-carrier protein] + adenosine 3',5'-bisphosphate + H(+)</text>
        <dbReference type="Rhea" id="RHEA:46228"/>
        <dbReference type="Rhea" id="RHEA-COMP:11479"/>
        <dbReference type="Rhea" id="RHEA-COMP:11480"/>
        <dbReference type="ChEBI" id="CHEBI:15378"/>
        <dbReference type="ChEBI" id="CHEBI:29999"/>
        <dbReference type="ChEBI" id="CHEBI:57287"/>
        <dbReference type="ChEBI" id="CHEBI:58343"/>
        <dbReference type="ChEBI" id="CHEBI:64479"/>
    </reaction>
</comment>
<evidence type="ECO:0000256" key="8">
    <source>
        <dbReference type="ARBA" id="ARBA00029894"/>
    </source>
</evidence>
<dbReference type="UniPathway" id="UPA00017"/>
<evidence type="ECO:0000256" key="12">
    <source>
        <dbReference type="PIRSR" id="PIRSR603542-1"/>
    </source>
</evidence>
<evidence type="ECO:0000256" key="4">
    <source>
        <dbReference type="ARBA" id="ARBA00011503"/>
    </source>
</evidence>
<organism evidence="16 17">
    <name type="scientific">Roseovarius atlanticus</name>
    <dbReference type="NCBI Taxonomy" id="1641875"/>
    <lineage>
        <taxon>Bacteria</taxon>
        <taxon>Pseudomonadati</taxon>
        <taxon>Pseudomonadota</taxon>
        <taxon>Alphaproteobacteria</taxon>
        <taxon>Rhodobacterales</taxon>
        <taxon>Roseobacteraceae</taxon>
        <taxon>Roseovarius</taxon>
    </lineage>
</organism>
<feature type="binding site" evidence="12">
    <location>
        <position position="146"/>
    </location>
    <ligand>
        <name>CoA</name>
        <dbReference type="ChEBI" id="CHEBI:57287"/>
    </ligand>
</feature>
<dbReference type="Pfam" id="PF01648">
    <property type="entry name" value="ACPS"/>
    <property type="match status" value="1"/>
</dbReference>
<dbReference type="PRINTS" id="PR01399">
    <property type="entry name" value="ENTSNTHTASED"/>
</dbReference>
<dbReference type="Proteomes" id="UP000051295">
    <property type="component" value="Unassembled WGS sequence"/>
</dbReference>
<comment type="catalytic activity">
    <reaction evidence="10">
        <text>apo-[aryl-carrier protein] + CoA = holo-[aryl-carrier protein] + adenosine 3',5'-bisphosphate + H(+)</text>
        <dbReference type="Rhea" id="RHEA:48404"/>
        <dbReference type="Rhea" id="RHEA-COMP:15903"/>
        <dbReference type="Rhea" id="RHEA-COMP:17557"/>
        <dbReference type="ChEBI" id="CHEBI:15378"/>
        <dbReference type="ChEBI" id="CHEBI:29999"/>
        <dbReference type="ChEBI" id="CHEBI:57287"/>
        <dbReference type="ChEBI" id="CHEBI:58343"/>
        <dbReference type="ChEBI" id="CHEBI:64479"/>
    </reaction>
</comment>
<feature type="domain" description="4'-phosphopantetheinyl transferase" evidence="14">
    <location>
        <begin position="104"/>
        <end position="174"/>
    </location>
</feature>
<evidence type="ECO:0000256" key="9">
    <source>
        <dbReference type="ARBA" id="ARBA00031996"/>
    </source>
</evidence>
<feature type="binding site" evidence="12">
    <location>
        <position position="108"/>
    </location>
    <ligand>
        <name>CoA</name>
        <dbReference type="ChEBI" id="CHEBI:57287"/>
    </ligand>
</feature>
<dbReference type="STRING" id="1641875.XM53_14540"/>
<feature type="binding site" evidence="13">
    <location>
        <position position="110"/>
    </location>
    <ligand>
        <name>Mg(2+)</name>
        <dbReference type="ChEBI" id="CHEBI:18420"/>
    </ligand>
</feature>
<comment type="similarity">
    <text evidence="3">Belongs to the P-Pant transferase superfamily. EntD family.</text>
</comment>
<sequence>MEVYLGAEAATRVGIGLADTRSRAEGLWPSEQIATGSMVEKRLREFAAGRAAARLAMAELDVDASGVPMAADRAPIWPEGLTGSITHTDLHALSLVAFRRDMRAIGVDLEDAVPLAPDLWNIVLSGAETASVSDGIAAKRIFSAKEAVFKAQYPVTGRLLEFLDVEVELTKTGFAARIEPHSPGLPETLNGLSVVTDGVILSVLSIPETDVNGYDA</sequence>
<keyword evidence="13" id="KW-0460">Magnesium</keyword>
<feature type="binding site" evidence="13">
    <location>
        <position position="108"/>
    </location>
    <ligand>
        <name>Mg(2+)</name>
        <dbReference type="ChEBI" id="CHEBI:18420"/>
    </ligand>
</feature>
<feature type="domain" description="4'-phosphopantetheinyl transferase N-terminal" evidence="15">
    <location>
        <begin position="37"/>
        <end position="97"/>
    </location>
</feature>
<comment type="subunit">
    <text evidence="4">EntB, EntD, EntE, and EntF form a multienzyme complex called enterobactin synthase.</text>
</comment>
<comment type="function">
    <text evidence="1">Involved in the biosynthesis of the siderophore enterobactin (enterochelin), which is a macrocyclic trimeric lactone of N-(2,3-dihydroxybenzoyl)-serine. The serine trilactone serves as a scaffolding for the three catechol functionalities that provide hexadentate coordination for the tightly ligated iron(2+) atoms. Plays an essential role in the assembly of the enterobactin by catalyzing the transfer of the 4'-phosphopantetheine (Ppant) moiety from coenzyme A to the apo-domains of both EntB (ArCP domain) and EntF (PCP domain) to yield their holo-forms which make them competent for the activation of 2,3-dihydroxybenzoate (DHB) and L-serine, respectively.</text>
</comment>